<gene>
    <name evidence="4" type="ORF">AEST_14460</name>
</gene>
<keyword evidence="1" id="KW-0732">Signal</keyword>
<dbReference type="InterPro" id="IPR046524">
    <property type="entry name" value="DUF6701"/>
</dbReference>
<evidence type="ECO:0008006" key="6">
    <source>
        <dbReference type="Google" id="ProtNLM"/>
    </source>
</evidence>
<comment type="caution">
    <text evidence="4">The sequence shown here is derived from an EMBL/GenBank/DDBJ whole genome shotgun (WGS) entry which is preliminary data.</text>
</comment>
<keyword evidence="5" id="KW-1185">Reference proteome</keyword>
<dbReference type="InterPro" id="IPR013320">
    <property type="entry name" value="ConA-like_dom_sf"/>
</dbReference>
<dbReference type="Pfam" id="PF20419">
    <property type="entry name" value="DUF6701"/>
    <property type="match status" value="1"/>
</dbReference>
<evidence type="ECO:0000259" key="3">
    <source>
        <dbReference type="Pfam" id="PF23981"/>
    </source>
</evidence>
<feature type="domain" description="DUF6701" evidence="2">
    <location>
        <begin position="537"/>
        <end position="1114"/>
    </location>
</feature>
<dbReference type="AlphaFoldDB" id="J1Q3L3"/>
<feature type="domain" description="DUF7305" evidence="3">
    <location>
        <begin position="68"/>
        <end position="153"/>
    </location>
</feature>
<protein>
    <recommendedName>
        <fullName evidence="6">MSHA biogenesis protein MshQ</fullName>
    </recommendedName>
</protein>
<name>J1Q3L3_9ALTE</name>
<dbReference type="InterPro" id="IPR055729">
    <property type="entry name" value="DUF7305"/>
</dbReference>
<feature type="chain" id="PRO_5003745034" description="MSHA biogenesis protein MshQ" evidence="1">
    <location>
        <begin position="24"/>
        <end position="1114"/>
    </location>
</feature>
<accession>J1Q3L3</accession>
<proteinExistence type="predicted"/>
<evidence type="ECO:0000313" key="4">
    <source>
        <dbReference type="EMBL" id="EJI85708.1"/>
    </source>
</evidence>
<dbReference type="EMBL" id="ALAB01000020">
    <property type="protein sequence ID" value="EJI85708.1"/>
    <property type="molecule type" value="Genomic_DNA"/>
</dbReference>
<dbReference type="Gene3D" id="2.60.120.200">
    <property type="match status" value="1"/>
</dbReference>
<dbReference type="RefSeq" id="WP_008608069.1">
    <property type="nucleotide sequence ID" value="NZ_ALAB01000020.1"/>
</dbReference>
<dbReference type="Pfam" id="PF23981">
    <property type="entry name" value="DUF7305"/>
    <property type="match status" value="1"/>
</dbReference>
<sequence length="1114" mass="117994">MRGAVLRLVLVSWLLGLPTLAYAVNCNEIWTQAIRPNSPVPGGISFPAANPNFPQPLTNTDYYYDQPGSYQIQNSTTRTTSGPTSRLFINGDLTIGANTQLNSAGPPENLIIVVSGSLAIQNNVQINGFIYAAGAISIGNDTVISGGVTAGGAIAAPGALVQFEQNALIRLNGGTFCALGLGCGVDSFSDAALSDNWVTATSSGNFTPQIVNGRLRMTQAVTNQATSVTYQRLYPARDNLVIVEFDYLAYGGNGADGMAVVLSDAAITPQPGAFGGPLGYGFKPGIPGFAGGWLGFGLDEFGNFSNEGGSTNVGRRRQAVAVRGSGSGTSGYRYLRGTCNNGTVNPNGNCLSPAVDGNQNNPHRYRIVVDSRSGSSTLVSVERNTGSGFTTLIAPFDAQSQTGQAPVPENFFLSLTGSTGGSTNIHELDNVSICALRSLPVGQQIDHFEFDYSSTPLTCKAESFTVRACANPACSELVTTPVTATLAPATLANGGWVGGNVISFSGGSTQVTLQNRTASSVTVGVTSSLPATRPLSQTLCRRGNSTLTAQNCNVPFAASGFIFDVPDDIAGRPRSNITLSAVKQDDVSQQCIPEFANVSRNISFWSSYINPGPSGRPVSLPVQVNLNDVGLSQAQATTIPLNFNAQGRATISVNYPDAGQMELNARYVGSAATNDAGLIMTGSDRFIRRPAGLCVRTTATCNAADASCPAFAVAGDPFPLTITAHSWGNGNLNYCENPITPNFERTAIPLQLQLLAPAAGALGSQGVAQYNHSRNSQAQTVVQQSVSESGVFRFGTSAFSYLGMAEQVPQAWSNSTGRFVPARFRLSELELLRTPTCNVNDNLYMRQNLALSYRLTALNRQGNVTTNYHSGFVRATPVLGAASLSPAQNLADRLHFQANAGSWAAGSAFYTTASLAGESQLWLNRQSNGQPDGPYENTVLALQVLDGENPQLAAIENPDFNVLIPGCTGAQCNSRRLATYTLRYGRLALDNAFGPEFDALPLVLRAEYWQQGRFITNPFDQCSVVESGRLSWVSGDFNLAASGGSTVLANGISSPLALLLAAPGQAGSARYRYQAPPWLTYDWAQSGSFNQHPQNEVIFGRYRGNPRQIFWRER</sequence>
<organism evidence="4 5">
    <name type="scientific">Alishewanella aestuarii B11</name>
    <dbReference type="NCBI Taxonomy" id="1197174"/>
    <lineage>
        <taxon>Bacteria</taxon>
        <taxon>Pseudomonadati</taxon>
        <taxon>Pseudomonadota</taxon>
        <taxon>Gammaproteobacteria</taxon>
        <taxon>Alteromonadales</taxon>
        <taxon>Alteromonadaceae</taxon>
        <taxon>Alishewanella</taxon>
    </lineage>
</organism>
<dbReference type="SUPFAM" id="SSF49899">
    <property type="entry name" value="Concanavalin A-like lectins/glucanases"/>
    <property type="match status" value="1"/>
</dbReference>
<reference evidence="4 5" key="1">
    <citation type="journal article" date="2012" name="J. Bacteriol.">
        <title>Genome Sequence of Pectin-Degrading Alishewanella aestuarii Strain B11T, Isolated from Tidal Flat Sediment.</title>
        <authorList>
            <person name="Jung J."/>
            <person name="Choi S."/>
            <person name="Chun J."/>
            <person name="Park W."/>
        </authorList>
    </citation>
    <scope>NUCLEOTIDE SEQUENCE [LARGE SCALE GENOMIC DNA]</scope>
    <source>
        <strain evidence="4 5">B11</strain>
    </source>
</reference>
<feature type="signal peptide" evidence="1">
    <location>
        <begin position="1"/>
        <end position="23"/>
    </location>
</feature>
<dbReference type="Proteomes" id="UP000012043">
    <property type="component" value="Unassembled WGS sequence"/>
</dbReference>
<evidence type="ECO:0000313" key="5">
    <source>
        <dbReference type="Proteomes" id="UP000012043"/>
    </source>
</evidence>
<evidence type="ECO:0000256" key="1">
    <source>
        <dbReference type="SAM" id="SignalP"/>
    </source>
</evidence>
<dbReference type="PATRIC" id="fig|1197174.4.peg.1414"/>
<evidence type="ECO:0000259" key="2">
    <source>
        <dbReference type="Pfam" id="PF20419"/>
    </source>
</evidence>